<evidence type="ECO:0000313" key="2">
    <source>
        <dbReference type="Proteomes" id="UP000029844"/>
    </source>
</evidence>
<evidence type="ECO:0000313" key="1">
    <source>
        <dbReference type="EMBL" id="KGL42874.1"/>
    </source>
</evidence>
<dbReference type="eggNOG" id="COG1131">
    <property type="taxonomic scope" value="Bacteria"/>
</dbReference>
<dbReference type="PANTHER" id="PTHR43158">
    <property type="entry name" value="SKFA PEPTIDE EXPORT ATP-BINDING PROTEIN SKFE"/>
    <property type="match status" value="1"/>
</dbReference>
<organism evidence="1 2">
    <name type="scientific">Listeria booriae</name>
    <dbReference type="NCBI Taxonomy" id="1552123"/>
    <lineage>
        <taxon>Bacteria</taxon>
        <taxon>Bacillati</taxon>
        <taxon>Bacillota</taxon>
        <taxon>Bacilli</taxon>
        <taxon>Bacillales</taxon>
        <taxon>Listeriaceae</taxon>
        <taxon>Listeria</taxon>
    </lineage>
</organism>
<dbReference type="InterPro" id="IPR003593">
    <property type="entry name" value="AAA+_ATPase"/>
</dbReference>
<dbReference type="InterPro" id="IPR027417">
    <property type="entry name" value="P-loop_NTPase"/>
</dbReference>
<accession>A0A099WAS0</accession>
<gene>
    <name evidence="1" type="ORF">EP57_05320</name>
</gene>
<dbReference type="EMBL" id="JNFA01000011">
    <property type="protein sequence ID" value="KGL42874.1"/>
    <property type="molecule type" value="Genomic_DNA"/>
</dbReference>
<dbReference type="RefSeq" id="WP_036084785.1">
    <property type="nucleotide sequence ID" value="NZ_CBCSHQ010000001.1"/>
</dbReference>
<keyword evidence="1" id="KW-0067">ATP-binding</keyword>
<dbReference type="GeneID" id="58716807"/>
<dbReference type="InterPro" id="IPR003439">
    <property type="entry name" value="ABC_transporter-like_ATP-bd"/>
</dbReference>
<dbReference type="Proteomes" id="UP000029844">
    <property type="component" value="Unassembled WGS sequence"/>
</dbReference>
<dbReference type="CDD" id="cd03230">
    <property type="entry name" value="ABC_DR_subfamily_A"/>
    <property type="match status" value="1"/>
</dbReference>
<proteinExistence type="predicted"/>
<dbReference type="SUPFAM" id="SSF52540">
    <property type="entry name" value="P-loop containing nucleoside triphosphate hydrolases"/>
    <property type="match status" value="1"/>
</dbReference>
<keyword evidence="2" id="KW-1185">Reference proteome</keyword>
<dbReference type="GO" id="GO:0016887">
    <property type="term" value="F:ATP hydrolysis activity"/>
    <property type="evidence" value="ECO:0007669"/>
    <property type="project" value="InterPro"/>
</dbReference>
<dbReference type="AlphaFoldDB" id="A0A099WAS0"/>
<keyword evidence="1" id="KW-0547">Nucleotide-binding</keyword>
<dbReference type="SMART" id="SM00382">
    <property type="entry name" value="AAA"/>
    <property type="match status" value="1"/>
</dbReference>
<dbReference type="Pfam" id="PF00005">
    <property type="entry name" value="ABC_tran"/>
    <property type="match status" value="1"/>
</dbReference>
<dbReference type="GO" id="GO:0005524">
    <property type="term" value="F:ATP binding"/>
    <property type="evidence" value="ECO:0007669"/>
    <property type="project" value="UniProtKB-KW"/>
</dbReference>
<dbReference type="STRING" id="1552123.EP57_05320"/>
<dbReference type="PANTHER" id="PTHR43158:SF10">
    <property type="entry name" value="ABC TRANSPORTER ATP-BINDING PROTEIN YTRB"/>
    <property type="match status" value="1"/>
</dbReference>
<dbReference type="OrthoDB" id="9804819at2"/>
<name>A0A099WAS0_9LIST</name>
<reference evidence="1 2" key="1">
    <citation type="submission" date="2014-05" db="EMBL/GenBank/DDBJ databases">
        <title>Novel Listeriaceae from food processing environments.</title>
        <authorList>
            <person name="den Bakker H.C."/>
        </authorList>
    </citation>
    <scope>NUCLEOTIDE SEQUENCE [LARGE SCALE GENOMIC DNA]</scope>
    <source>
        <strain evidence="1 2">FSL A5-0281</strain>
    </source>
</reference>
<dbReference type="PROSITE" id="PS50893">
    <property type="entry name" value="ABC_TRANSPORTER_2"/>
    <property type="match status" value="1"/>
</dbReference>
<protein>
    <submittedName>
        <fullName evidence="1">ABC transporter ATP-binding protein</fullName>
    </submittedName>
</protein>
<sequence length="295" mass="34098">MMIENVSKKIEGHLVLENITFELKPGEITALIGRNGVGKTTLFSIIAGLYLADEGRVLMDGADLRKNPVLKKNIFFLEDNMNYFNPYSVKSVVKIYKNVYATFDEAFFDELMARFELPKNVKVMSFSKGRKALFFMILAFALDVRYLLLDEPMDGLDVIVKKQLLQFILETVADRRTSVLIASHRLDELEMVADRVVVLKGTKVELDYYLETLRDTALKIQVAFKTKRVPEFVKQESQLLYRDGRIFTLLITDQADDFVNKLKAEEPILYQEMAITIEDIFRVRLADDKVDYYEI</sequence>
<comment type="caution">
    <text evidence="1">The sequence shown here is derived from an EMBL/GenBank/DDBJ whole genome shotgun (WGS) entry which is preliminary data.</text>
</comment>
<dbReference type="Gene3D" id="3.40.50.300">
    <property type="entry name" value="P-loop containing nucleotide triphosphate hydrolases"/>
    <property type="match status" value="1"/>
</dbReference>